<evidence type="ECO:0000256" key="2">
    <source>
        <dbReference type="ARBA" id="ARBA00022801"/>
    </source>
</evidence>
<dbReference type="InterPro" id="IPR050386">
    <property type="entry name" value="Glycosyl_hydrolase_5"/>
</dbReference>
<evidence type="ECO:0000313" key="7">
    <source>
        <dbReference type="EMBL" id="KAJ8488280.1"/>
    </source>
</evidence>
<gene>
    <name evidence="7" type="ORF">ONZ51_g3660</name>
</gene>
<dbReference type="Gene3D" id="3.20.20.80">
    <property type="entry name" value="Glycosidases"/>
    <property type="match status" value="1"/>
</dbReference>
<keyword evidence="3" id="KW-0326">Glycosidase</keyword>
<dbReference type="PANTHER" id="PTHR31297">
    <property type="entry name" value="GLUCAN ENDO-1,6-BETA-GLUCOSIDASE B"/>
    <property type="match status" value="1"/>
</dbReference>
<organism evidence="7 8">
    <name type="scientific">Trametes cubensis</name>
    <dbReference type="NCBI Taxonomy" id="1111947"/>
    <lineage>
        <taxon>Eukaryota</taxon>
        <taxon>Fungi</taxon>
        <taxon>Dikarya</taxon>
        <taxon>Basidiomycota</taxon>
        <taxon>Agaricomycotina</taxon>
        <taxon>Agaricomycetes</taxon>
        <taxon>Polyporales</taxon>
        <taxon>Polyporaceae</taxon>
        <taxon>Trametes</taxon>
    </lineage>
</organism>
<dbReference type="InterPro" id="IPR017853">
    <property type="entry name" value="GH"/>
</dbReference>
<dbReference type="SUPFAM" id="SSF51445">
    <property type="entry name" value="(Trans)glycosidases"/>
    <property type="match status" value="1"/>
</dbReference>
<dbReference type="InterPro" id="IPR001547">
    <property type="entry name" value="Glyco_hydro_5"/>
</dbReference>
<dbReference type="GO" id="GO:0005576">
    <property type="term" value="C:extracellular region"/>
    <property type="evidence" value="ECO:0007669"/>
    <property type="project" value="TreeGrafter"/>
</dbReference>
<feature type="signal peptide" evidence="5">
    <location>
        <begin position="1"/>
        <end position="20"/>
    </location>
</feature>
<feature type="compositionally biased region" description="Basic residues" evidence="4">
    <location>
        <begin position="526"/>
        <end position="538"/>
    </location>
</feature>
<comment type="caution">
    <text evidence="7">The sequence shown here is derived from an EMBL/GenBank/DDBJ whole genome shotgun (WGS) entry which is preliminary data.</text>
</comment>
<evidence type="ECO:0000256" key="4">
    <source>
        <dbReference type="SAM" id="MobiDB-lite"/>
    </source>
</evidence>
<protein>
    <recommendedName>
        <fullName evidence="6">Glycoside hydrolase family 5 domain-containing protein</fullName>
    </recommendedName>
</protein>
<dbReference type="GO" id="GO:0046557">
    <property type="term" value="F:glucan endo-1,6-beta-glucosidase activity"/>
    <property type="evidence" value="ECO:0007669"/>
    <property type="project" value="TreeGrafter"/>
</dbReference>
<comment type="similarity">
    <text evidence="1">Belongs to the glycosyl hydrolase 5 (cellulase A) family.</text>
</comment>
<dbReference type="GO" id="GO:0009251">
    <property type="term" value="P:glucan catabolic process"/>
    <property type="evidence" value="ECO:0007669"/>
    <property type="project" value="TreeGrafter"/>
</dbReference>
<dbReference type="Proteomes" id="UP001215151">
    <property type="component" value="Unassembled WGS sequence"/>
</dbReference>
<dbReference type="EMBL" id="JAPEVG010000065">
    <property type="protein sequence ID" value="KAJ8488280.1"/>
    <property type="molecule type" value="Genomic_DNA"/>
</dbReference>
<keyword evidence="8" id="KW-1185">Reference proteome</keyword>
<dbReference type="FunFam" id="3.20.20.80:FF:000100">
    <property type="entry name" value="Glycoside hydrolase superfamily"/>
    <property type="match status" value="1"/>
</dbReference>
<dbReference type="Pfam" id="PF00150">
    <property type="entry name" value="Cellulase"/>
    <property type="match status" value="1"/>
</dbReference>
<dbReference type="GO" id="GO:0005737">
    <property type="term" value="C:cytoplasm"/>
    <property type="evidence" value="ECO:0007669"/>
    <property type="project" value="UniProtKB-ARBA"/>
</dbReference>
<feature type="chain" id="PRO_5041903394" description="Glycoside hydrolase family 5 domain-containing protein" evidence="5">
    <location>
        <begin position="21"/>
        <end position="657"/>
    </location>
</feature>
<feature type="region of interest" description="Disordered" evidence="4">
    <location>
        <begin position="489"/>
        <end position="580"/>
    </location>
</feature>
<name>A0AAD7XD99_9APHY</name>
<evidence type="ECO:0000256" key="3">
    <source>
        <dbReference type="ARBA" id="ARBA00023295"/>
    </source>
</evidence>
<accession>A0AAD7XD99</accession>
<keyword evidence="2" id="KW-0378">Hydrolase</keyword>
<reference evidence="7" key="1">
    <citation type="submission" date="2022-11" db="EMBL/GenBank/DDBJ databases">
        <title>Genome Sequence of Cubamyces cubensis.</title>
        <authorList>
            <person name="Buettner E."/>
        </authorList>
    </citation>
    <scope>NUCLEOTIDE SEQUENCE</scope>
    <source>
        <strain evidence="7">MPL-01</strain>
    </source>
</reference>
<keyword evidence="5" id="KW-0732">Signal</keyword>
<feature type="domain" description="Glycoside hydrolase family 5" evidence="6">
    <location>
        <begin position="173"/>
        <end position="444"/>
    </location>
</feature>
<feature type="compositionally biased region" description="Polar residues" evidence="4">
    <location>
        <begin position="502"/>
        <end position="511"/>
    </location>
</feature>
<evidence type="ECO:0000256" key="1">
    <source>
        <dbReference type="ARBA" id="ARBA00005641"/>
    </source>
</evidence>
<evidence type="ECO:0000259" key="6">
    <source>
        <dbReference type="Pfam" id="PF00150"/>
    </source>
</evidence>
<dbReference type="GO" id="GO:0009986">
    <property type="term" value="C:cell surface"/>
    <property type="evidence" value="ECO:0007669"/>
    <property type="project" value="TreeGrafter"/>
</dbReference>
<evidence type="ECO:0000256" key="5">
    <source>
        <dbReference type="SAM" id="SignalP"/>
    </source>
</evidence>
<dbReference type="AlphaFoldDB" id="A0AAD7XD99"/>
<dbReference type="PANTHER" id="PTHR31297:SF43">
    <property type="entry name" value="GLUCAN 1,3-BETA-GLUCOSIDASE 3"/>
    <property type="match status" value="1"/>
</dbReference>
<evidence type="ECO:0000313" key="8">
    <source>
        <dbReference type="Proteomes" id="UP001215151"/>
    </source>
</evidence>
<proteinExistence type="inferred from homology"/>
<sequence length="657" mass="71201">MVSTTQGFTILLHSLGLTQTLYKPAPQFTTDAARADLPAFAGSSKLATTSSGSTDRTSFAQTGNYQAQPVGSSFEAVSQAGTSSASCVVYPYDAPDLGEQGFPPFDQAKATVYRYRQQQSVNLGSWFVHEQWMTPSLFGCAAGDQISELDIASGWGSPDAARSLLERHWDTFVNDSDFQYLSSIGINTVRLPIGYWSLGPSFCQGTPFEPFSDVYQNAWSRVVRAINSAAEAGIGVLVDLHGAPGSQNGQPHSGISDGNVGLFDNDWYINKTMSVLTFLMQELVNVTNVVGIQILNEPQNVASLPDFYSQAIETMRQTSPAAQAFPLYIHDGFDLEQYSAFVANRSDFVVQDHHSYFVFTPSDVAEPASQHTEDIRGSIYDALQQASDSQRRNLVVDEFSCALTDQSLAGEEDPDQARRDFCEGQMDIYQNVTAGWAFWAYNKEQCSEDPGWCFKAAVGNSLPSTFFSYGKGSVADPSRLPALSDMAADMSGPSQGGMAATTVASDRSPTFTMPAPEVGLFPAYPKRSRSRRARRSRARSSPYPNTAKGRSHPSRRDDNSLNNTPAAPAPPEQLPTDPSERAIAKGYSDGYLTAKIFALFGLSKLGFTGQYMNDSIAALGPAVIVPGMEGYYRQWFMEGLADGEALITSAVNGLPPS</sequence>